<dbReference type="AlphaFoldDB" id="A0A183MRH0"/>
<reference evidence="1 2" key="1">
    <citation type="submission" date="2018-11" db="EMBL/GenBank/DDBJ databases">
        <authorList>
            <consortium name="Pathogen Informatics"/>
        </authorList>
    </citation>
    <scope>NUCLEOTIDE SEQUENCE [LARGE SCALE GENOMIC DNA]</scope>
    <source>
        <strain evidence="1 2">Zambia</strain>
    </source>
</reference>
<accession>A0A183MRH0</accession>
<organism evidence="1 2">
    <name type="scientific">Schistosoma margrebowiei</name>
    <dbReference type="NCBI Taxonomy" id="48269"/>
    <lineage>
        <taxon>Eukaryota</taxon>
        <taxon>Metazoa</taxon>
        <taxon>Spiralia</taxon>
        <taxon>Lophotrochozoa</taxon>
        <taxon>Platyhelminthes</taxon>
        <taxon>Trematoda</taxon>
        <taxon>Digenea</taxon>
        <taxon>Strigeidida</taxon>
        <taxon>Schistosomatoidea</taxon>
        <taxon>Schistosomatidae</taxon>
        <taxon>Schistosoma</taxon>
    </lineage>
</organism>
<proteinExistence type="predicted"/>
<dbReference type="Proteomes" id="UP000277204">
    <property type="component" value="Unassembled WGS sequence"/>
</dbReference>
<dbReference type="EMBL" id="UZAI01017714">
    <property type="protein sequence ID" value="VDP28617.1"/>
    <property type="molecule type" value="Genomic_DNA"/>
</dbReference>
<gene>
    <name evidence="1" type="ORF">SMRZ_LOCUS18645</name>
</gene>
<keyword evidence="2" id="KW-1185">Reference proteome</keyword>
<evidence type="ECO:0000313" key="1">
    <source>
        <dbReference type="EMBL" id="VDP28617.1"/>
    </source>
</evidence>
<sequence length="187" mass="19769">MWSILAVAATSAFSASAGMLSGPAALPFLICMMAMLISSIVGGPTLIGRSVSAASMLGGFSAAGRFKSSLKCSTYLFCCSSILVITSPSLLFTGRSGLRRFPESFFVMSYSCLMFPSLAAFSAVFARSSTYLRLSVLMLFFTCLLTTVYSACALAFSALVRLVLIAAFLFVLSSILSSVSTVIHSLW</sequence>
<evidence type="ECO:0000313" key="2">
    <source>
        <dbReference type="Proteomes" id="UP000277204"/>
    </source>
</evidence>
<name>A0A183MRH0_9TREM</name>
<protein>
    <submittedName>
        <fullName evidence="1">Uncharacterized protein</fullName>
    </submittedName>
</protein>